<dbReference type="OMA" id="INIATNM"/>
<keyword evidence="4" id="KW-0378">Hydrolase</keyword>
<feature type="compositionally biased region" description="Polar residues" evidence="5">
    <location>
        <begin position="126"/>
        <end position="136"/>
    </location>
</feature>
<feature type="compositionally biased region" description="Polar residues" evidence="5">
    <location>
        <begin position="891"/>
        <end position="902"/>
    </location>
</feature>
<evidence type="ECO:0000313" key="9">
    <source>
        <dbReference type="RefSeq" id="XP_013407947.1"/>
    </source>
</evidence>
<dbReference type="InParanoid" id="A0A1S3JC16"/>
<keyword evidence="6" id="KW-0472">Membrane</keyword>
<proteinExistence type="inferred from homology"/>
<evidence type="ECO:0000256" key="5">
    <source>
        <dbReference type="SAM" id="MobiDB-lite"/>
    </source>
</evidence>
<reference evidence="9" key="1">
    <citation type="submission" date="2025-08" db="UniProtKB">
        <authorList>
            <consortium name="RefSeq"/>
        </authorList>
    </citation>
    <scope>IDENTIFICATION</scope>
    <source>
        <tissue evidence="9">Gonads</tissue>
    </source>
</reference>
<dbReference type="PANTHER" id="PTHR21040:SF8">
    <property type="entry name" value="BCDNA.GH04120"/>
    <property type="match status" value="1"/>
</dbReference>
<feature type="region of interest" description="Disordered" evidence="5">
    <location>
        <begin position="756"/>
        <end position="864"/>
    </location>
</feature>
<dbReference type="SUPFAM" id="SSF51445">
    <property type="entry name" value="(Trans)glycosidases"/>
    <property type="match status" value="1"/>
</dbReference>
<feature type="compositionally biased region" description="Low complexity" evidence="5">
    <location>
        <begin position="818"/>
        <end position="838"/>
    </location>
</feature>
<name>A0A1S3JC16_LINAN</name>
<feature type="compositionally biased region" description="Polar residues" evidence="5">
    <location>
        <begin position="777"/>
        <end position="802"/>
    </location>
</feature>
<dbReference type="CDD" id="cd06565">
    <property type="entry name" value="GH20_GcnA-like"/>
    <property type="match status" value="1"/>
</dbReference>
<evidence type="ECO:0000313" key="8">
    <source>
        <dbReference type="Proteomes" id="UP000085678"/>
    </source>
</evidence>
<dbReference type="Proteomes" id="UP000085678">
    <property type="component" value="Unplaced"/>
</dbReference>
<organism evidence="8 9">
    <name type="scientific">Lingula anatina</name>
    <name type="common">Brachiopod</name>
    <name type="synonym">Lingula unguis</name>
    <dbReference type="NCBI Taxonomy" id="7574"/>
    <lineage>
        <taxon>Eukaryota</taxon>
        <taxon>Metazoa</taxon>
        <taxon>Spiralia</taxon>
        <taxon>Lophotrochozoa</taxon>
        <taxon>Brachiopoda</taxon>
        <taxon>Linguliformea</taxon>
        <taxon>Lingulata</taxon>
        <taxon>Lingulida</taxon>
        <taxon>Linguloidea</taxon>
        <taxon>Lingulidae</taxon>
        <taxon>Lingula</taxon>
    </lineage>
</organism>
<accession>A0A1S3JC16</accession>
<feature type="transmembrane region" description="Helical" evidence="6">
    <location>
        <begin position="12"/>
        <end position="33"/>
    </location>
</feature>
<dbReference type="KEGG" id="lak:106171956"/>
<dbReference type="RefSeq" id="XP_013407947.1">
    <property type="nucleotide sequence ID" value="XM_013552493.2"/>
</dbReference>
<dbReference type="GO" id="GO:0005975">
    <property type="term" value="P:carbohydrate metabolic process"/>
    <property type="evidence" value="ECO:0007669"/>
    <property type="project" value="InterPro"/>
</dbReference>
<dbReference type="FunCoup" id="A0A1S3JC16">
    <property type="interactions" value="931"/>
</dbReference>
<dbReference type="Pfam" id="PF00728">
    <property type="entry name" value="Glyco_hydro_20"/>
    <property type="match status" value="1"/>
</dbReference>
<feature type="region of interest" description="Disordered" evidence="5">
    <location>
        <begin position="126"/>
        <end position="175"/>
    </location>
</feature>
<evidence type="ECO:0000256" key="3">
    <source>
        <dbReference type="ARBA" id="ARBA00012663"/>
    </source>
</evidence>
<dbReference type="InterPro" id="IPR015883">
    <property type="entry name" value="Glyco_hydro_20_cat"/>
</dbReference>
<keyword evidence="6" id="KW-0812">Transmembrane</keyword>
<feature type="region of interest" description="Disordered" evidence="5">
    <location>
        <begin position="83"/>
        <end position="104"/>
    </location>
</feature>
<feature type="compositionally biased region" description="Low complexity" evidence="5">
    <location>
        <begin position="761"/>
        <end position="776"/>
    </location>
</feature>
<dbReference type="STRING" id="7574.A0A1S3JC16"/>
<feature type="compositionally biased region" description="Basic and acidic residues" evidence="5">
    <location>
        <begin position="839"/>
        <end position="848"/>
    </location>
</feature>
<protein>
    <recommendedName>
        <fullName evidence="3">beta-N-acetylhexosaminidase</fullName>
        <ecNumber evidence="3">3.2.1.52</ecNumber>
    </recommendedName>
</protein>
<dbReference type="EC" id="3.2.1.52" evidence="3"/>
<evidence type="ECO:0000256" key="4">
    <source>
        <dbReference type="ARBA" id="ARBA00022801"/>
    </source>
</evidence>
<keyword evidence="6" id="KW-1133">Transmembrane helix</keyword>
<evidence type="ECO:0000256" key="1">
    <source>
        <dbReference type="ARBA" id="ARBA00001231"/>
    </source>
</evidence>
<dbReference type="GO" id="GO:0004563">
    <property type="term" value="F:beta-N-acetylhexosaminidase activity"/>
    <property type="evidence" value="ECO:0007669"/>
    <property type="project" value="UniProtKB-EC"/>
</dbReference>
<feature type="compositionally biased region" description="Basic residues" evidence="5">
    <location>
        <begin position="915"/>
        <end position="924"/>
    </location>
</feature>
<feature type="region of interest" description="Disordered" evidence="5">
    <location>
        <begin position="891"/>
        <end position="924"/>
    </location>
</feature>
<comment type="similarity">
    <text evidence="2">Belongs to the glycosyl hydrolase 20 family.</text>
</comment>
<sequence>MTDSTRKMLRGPLRFVVIGVALAIIIYVVHFYLQWSSAKDRILDVKQDGTVAGFSKFLKSSKSDSKSSHFDIESFDNSNSFQRKGFSKDFGQGDGQHPFLKVENNGRRSGLFGQGILQQQNNYLTSLSPLRSSGPSETKHIHSDGASENQIKGPLPMAEQPSQRKSNPPRERNEVVLSKEQSSINTVSDLLQPPEEGLKNLFDKKLVLVHLDLKGAPPKLTYLKQIFPLFKQWGANGLLIEYEDTFPYSGVLSEIPAGYAYTPEDIKEIQKYAAGNGLVVIPLIQTFGHMEFVLKHKKFMDLREVSNMPLAISACHSQAMQLIKLMLFQVLTLHPNASYLHIGSDEVYHLGMGEQCSMHMVKEKLTKADLFLKHAVDVATSLKEMAPKVQPIMWDDMLRKINTTTLKKYKLAEVVEPMVWNYVPHVESRVTPDIWSKYAEVFKNVWIASSFKGATGPHQYITDISYHLRNHFSWMQVVKKYVQTGLNLKGVALTGWQRFDHFGVLCELLPSGLPSLAVCLTALKNGGFGEEELQTVTESLGCNATLPLSLPAKYNTPINISCTFPGNKIYTILQEYHKSRLQYDYIVSNLAAGWLSDYNVKHGYASPYQVGKILNMFQNLLANVSQQAKVMQTGLSAMFPGETSLEWLEEYVSPIKMKVKEVYQKTEGLLKRMDWSKRPFVTPGSNQLATALINDGMEIKGKTNGNAQPRVQSHQQEWQQGQQQPLGQQPIGQLQGKLSQQYGQQPLQLNPRQQGLQYGEQQSVSKQGQQLQYGQQESLFRQQSQHQNLGVQDQQGRSQVSLQGNQFGQQGQGGGQQGLQREQQQLGQQGQQLAQQGQHEQKQEKGKTTEIVSSSVGLAQPEKLLKKTKDQQLMDKIADKQELSVEETIKAQQRSKMGSFQENMVKKDEGSHIPMRSRQKIIAK</sequence>
<dbReference type="InterPro" id="IPR017853">
    <property type="entry name" value="GH"/>
</dbReference>
<dbReference type="InterPro" id="IPR038901">
    <property type="entry name" value="HEXDC-like"/>
</dbReference>
<dbReference type="PANTHER" id="PTHR21040">
    <property type="entry name" value="BCDNA.GH04120"/>
    <property type="match status" value="1"/>
</dbReference>
<dbReference type="AlphaFoldDB" id="A0A1S3JC16"/>
<dbReference type="Gene3D" id="3.20.20.80">
    <property type="entry name" value="Glycosidases"/>
    <property type="match status" value="1"/>
</dbReference>
<evidence type="ECO:0000256" key="6">
    <source>
        <dbReference type="SAM" id="Phobius"/>
    </source>
</evidence>
<comment type="catalytic activity">
    <reaction evidence="1">
        <text>Hydrolysis of terminal non-reducing N-acetyl-D-hexosamine residues in N-acetyl-beta-D-hexosaminides.</text>
        <dbReference type="EC" id="3.2.1.52"/>
    </reaction>
</comment>
<feature type="compositionally biased region" description="Polar residues" evidence="5">
    <location>
        <begin position="703"/>
        <end position="714"/>
    </location>
</feature>
<feature type="domain" description="Glycoside hydrolase family 20 catalytic" evidence="7">
    <location>
        <begin position="258"/>
        <end position="421"/>
    </location>
</feature>
<keyword evidence="8" id="KW-1185">Reference proteome</keyword>
<feature type="region of interest" description="Disordered" evidence="5">
    <location>
        <begin position="699"/>
        <end position="729"/>
    </location>
</feature>
<feature type="compositionally biased region" description="Low complexity" evidence="5">
    <location>
        <begin position="715"/>
        <end position="729"/>
    </location>
</feature>
<evidence type="ECO:0000256" key="2">
    <source>
        <dbReference type="ARBA" id="ARBA00006285"/>
    </source>
</evidence>
<gene>
    <name evidence="9" type="primary">LOC106171956</name>
</gene>
<dbReference type="OrthoDB" id="47475at2759"/>
<dbReference type="GeneID" id="106171956"/>
<evidence type="ECO:0000259" key="7">
    <source>
        <dbReference type="Pfam" id="PF00728"/>
    </source>
</evidence>